<gene>
    <name evidence="1" type="ORF">SAMN05443245_6876</name>
</gene>
<dbReference type="OrthoDB" id="8482119at2"/>
<organism evidence="1 2">
    <name type="scientific">Paraburkholderia fungorum</name>
    <dbReference type="NCBI Taxonomy" id="134537"/>
    <lineage>
        <taxon>Bacteria</taxon>
        <taxon>Pseudomonadati</taxon>
        <taxon>Pseudomonadota</taxon>
        <taxon>Betaproteobacteria</taxon>
        <taxon>Burkholderiales</taxon>
        <taxon>Burkholderiaceae</taxon>
        <taxon>Paraburkholderia</taxon>
    </lineage>
</organism>
<accession>A0A1H1JMM1</accession>
<keyword evidence="2" id="KW-1185">Reference proteome</keyword>
<protein>
    <submittedName>
        <fullName evidence="1">Uncharacterized protein</fullName>
    </submittedName>
</protein>
<evidence type="ECO:0000313" key="1">
    <source>
        <dbReference type="EMBL" id="SDR51256.1"/>
    </source>
</evidence>
<dbReference type="RefSeq" id="WP_074772227.1">
    <property type="nucleotide sequence ID" value="NZ_FNKP01000003.1"/>
</dbReference>
<dbReference type="EMBL" id="FNKP01000003">
    <property type="protein sequence ID" value="SDR51256.1"/>
    <property type="molecule type" value="Genomic_DNA"/>
</dbReference>
<evidence type="ECO:0000313" key="2">
    <source>
        <dbReference type="Proteomes" id="UP000183487"/>
    </source>
</evidence>
<dbReference type="Proteomes" id="UP000183487">
    <property type="component" value="Unassembled WGS sequence"/>
</dbReference>
<name>A0A1H1JMM1_9BURK</name>
<proteinExistence type="predicted"/>
<sequence length="358" mass="41060">MRNNSQKVPPPGYTTSKILFPALNILNEELGFQDSAIQLAELAARILGEQAVASDFGIGDFLAREFNARSIPHGTHDLVHLARFSHQSYIVQTYGTIEKVLKQLSQELRAHKWIDERWKSVDNNGETYSPAEALAENLPAAAGKLLRTTPEFELLEYYRLLRVSIVHQNEETIRRSASAYKKLEEKHGKYFRSTYGLDAPNDKDDLSFADFCIFTRSIKYFANVINEACDLQIGDVVSYIKLRDRSALEILQLPKTKQLGALRMYVRNSYKISAEQLSTLDHSMVRYLRERRALTDLVKELNQKDRKRETSVRVARSESYTIERVEKCSKSERKNVEIIDDLSVSETIVFVSELIEKC</sequence>
<reference evidence="2" key="1">
    <citation type="submission" date="2016-10" db="EMBL/GenBank/DDBJ databases">
        <authorList>
            <person name="Varghese N."/>
        </authorList>
    </citation>
    <scope>NUCLEOTIDE SEQUENCE [LARGE SCALE GENOMIC DNA]</scope>
    <source>
        <strain evidence="2">GAS106B</strain>
    </source>
</reference>
<dbReference type="AlphaFoldDB" id="A0A1H1JMM1"/>